<keyword evidence="13" id="KW-0497">Mitogen</keyword>
<comment type="subunit">
    <text evidence="15">Homodimer; non-covalent and antiparallel. Interacts with FLT4/VEGFR3; the interaction is required for FLT4/VEGFR3 homodimarization and activation.</text>
</comment>
<evidence type="ECO:0000259" key="22">
    <source>
        <dbReference type="PROSITE" id="PS50278"/>
    </source>
</evidence>
<evidence type="ECO:0000256" key="4">
    <source>
        <dbReference type="ARBA" id="ARBA00022525"/>
    </source>
</evidence>
<keyword evidence="10 19" id="KW-0339">Growth factor</keyword>
<dbReference type="GO" id="GO:0008083">
    <property type="term" value="F:growth factor activity"/>
    <property type="evidence" value="ECO:0007669"/>
    <property type="project" value="UniProtKB-KW"/>
</dbReference>
<reference evidence="23" key="2">
    <citation type="submission" date="2025-09" db="UniProtKB">
        <authorList>
            <consortium name="Ensembl"/>
        </authorList>
    </citation>
    <scope>IDENTIFICATION</scope>
</reference>
<dbReference type="InterPro" id="IPR050507">
    <property type="entry name" value="PDGF/VEGF_growth_factor"/>
</dbReference>
<feature type="chain" id="PRO_5034919194" description="Vascular endothelial growth factor C" evidence="21">
    <location>
        <begin position="19"/>
        <end position="431"/>
    </location>
</feature>
<evidence type="ECO:0000256" key="11">
    <source>
        <dbReference type="ARBA" id="ARBA00023157"/>
    </source>
</evidence>
<evidence type="ECO:0000313" key="23">
    <source>
        <dbReference type="Ensembl" id="ENSOTSP00005063569.1"/>
    </source>
</evidence>
<comment type="subcellular location">
    <subcellularLocation>
        <location evidence="1">Secreted</location>
    </subcellularLocation>
</comment>
<dbReference type="GO" id="GO:0002040">
    <property type="term" value="P:sprouting angiogenesis"/>
    <property type="evidence" value="ECO:0007669"/>
    <property type="project" value="TreeGrafter"/>
</dbReference>
<evidence type="ECO:0000256" key="15">
    <source>
        <dbReference type="ARBA" id="ARBA00063227"/>
    </source>
</evidence>
<dbReference type="GO" id="GO:0050930">
    <property type="term" value="P:induction of positive chemotaxis"/>
    <property type="evidence" value="ECO:0007669"/>
    <property type="project" value="TreeGrafter"/>
</dbReference>
<dbReference type="GO" id="GO:0005615">
    <property type="term" value="C:extracellular space"/>
    <property type="evidence" value="ECO:0007669"/>
    <property type="project" value="TreeGrafter"/>
</dbReference>
<evidence type="ECO:0000256" key="9">
    <source>
        <dbReference type="ARBA" id="ARBA00022782"/>
    </source>
</evidence>
<comment type="similarity">
    <text evidence="2 19">Belongs to the PDGF/VEGF growth factor family.</text>
</comment>
<keyword evidence="9" id="KW-0221">Differentiation</keyword>
<dbReference type="GO" id="GO:0048010">
    <property type="term" value="P:vascular endothelial growth factor receptor signaling pathway"/>
    <property type="evidence" value="ECO:0007669"/>
    <property type="project" value="TreeGrafter"/>
</dbReference>
<dbReference type="GO" id="GO:0016020">
    <property type="term" value="C:membrane"/>
    <property type="evidence" value="ECO:0007669"/>
    <property type="project" value="InterPro"/>
</dbReference>
<dbReference type="Ensembl" id="ENSOTST00005069119.2">
    <property type="protein sequence ID" value="ENSOTSP00005063569.1"/>
    <property type="gene ID" value="ENSOTSG00005030421.2"/>
</dbReference>
<dbReference type="GO" id="GO:0038084">
    <property type="term" value="P:vascular endothelial growth factor signaling pathway"/>
    <property type="evidence" value="ECO:0007669"/>
    <property type="project" value="TreeGrafter"/>
</dbReference>
<dbReference type="SUPFAM" id="SSF57501">
    <property type="entry name" value="Cystine-knot cytokines"/>
    <property type="match status" value="1"/>
</dbReference>
<dbReference type="CDD" id="cd00135">
    <property type="entry name" value="PDGF"/>
    <property type="match status" value="1"/>
</dbReference>
<keyword evidence="12" id="KW-0325">Glycoprotein</keyword>
<evidence type="ECO:0000256" key="10">
    <source>
        <dbReference type="ARBA" id="ARBA00023030"/>
    </source>
</evidence>
<dbReference type="SMART" id="SM00141">
    <property type="entry name" value="PDGF"/>
    <property type="match status" value="1"/>
</dbReference>
<dbReference type="Gene3D" id="2.10.90.10">
    <property type="entry name" value="Cystine-knot cytokines"/>
    <property type="match status" value="1"/>
</dbReference>
<dbReference type="GO" id="GO:0051781">
    <property type="term" value="P:positive regulation of cell division"/>
    <property type="evidence" value="ECO:0007669"/>
    <property type="project" value="UniProtKB-KW"/>
</dbReference>
<proteinExistence type="inferred from homology"/>
<accession>A0A8C8HFG6</accession>
<name>A0A8C8HFG6_ONCTS</name>
<feature type="compositionally biased region" description="Basic and acidic residues" evidence="20">
    <location>
        <begin position="88"/>
        <end position="100"/>
    </location>
</feature>
<evidence type="ECO:0000256" key="21">
    <source>
        <dbReference type="SAM" id="SignalP"/>
    </source>
</evidence>
<dbReference type="Proteomes" id="UP000694402">
    <property type="component" value="Unassembled WGS sequence"/>
</dbReference>
<dbReference type="GO" id="GO:0042056">
    <property type="term" value="F:chemoattractant activity"/>
    <property type="evidence" value="ECO:0007669"/>
    <property type="project" value="TreeGrafter"/>
</dbReference>
<dbReference type="InterPro" id="IPR029034">
    <property type="entry name" value="Cystine-knot_cytokine"/>
</dbReference>
<keyword evidence="3" id="KW-0217">Developmental protein</keyword>
<dbReference type="GeneTree" id="ENSGT00940000156167"/>
<evidence type="ECO:0000256" key="12">
    <source>
        <dbReference type="ARBA" id="ARBA00023180"/>
    </source>
</evidence>
<dbReference type="PANTHER" id="PTHR12025">
    <property type="entry name" value="VASCULAR ENDOTHELIAL GROWTH FACTOR"/>
    <property type="match status" value="1"/>
</dbReference>
<evidence type="ECO:0000256" key="2">
    <source>
        <dbReference type="ARBA" id="ARBA00006686"/>
    </source>
</evidence>
<gene>
    <name evidence="23" type="primary">VEGFC</name>
</gene>
<dbReference type="GO" id="GO:0030154">
    <property type="term" value="P:cell differentiation"/>
    <property type="evidence" value="ECO:0007669"/>
    <property type="project" value="UniProtKB-KW"/>
</dbReference>
<keyword evidence="4" id="KW-0964">Secreted</keyword>
<dbReference type="Pfam" id="PF03128">
    <property type="entry name" value="CXCXC"/>
    <property type="match status" value="4"/>
</dbReference>
<evidence type="ECO:0000256" key="19">
    <source>
        <dbReference type="RuleBase" id="RU003818"/>
    </source>
</evidence>
<evidence type="ECO:0000256" key="17">
    <source>
        <dbReference type="ARBA" id="ARBA00080219"/>
    </source>
</evidence>
<keyword evidence="7 21" id="KW-0732">Signal</keyword>
<dbReference type="GO" id="GO:0060754">
    <property type="term" value="P:positive regulation of mast cell chemotaxis"/>
    <property type="evidence" value="ECO:0007669"/>
    <property type="project" value="TreeGrafter"/>
</dbReference>
<dbReference type="AlphaFoldDB" id="A0A8C8HFG6"/>
<evidence type="ECO:0000256" key="14">
    <source>
        <dbReference type="ARBA" id="ARBA00055409"/>
    </source>
</evidence>
<evidence type="ECO:0000256" key="20">
    <source>
        <dbReference type="SAM" id="MobiDB-lite"/>
    </source>
</evidence>
<dbReference type="GO" id="GO:0043185">
    <property type="term" value="F:vascular endothelial growth factor receptor 3 binding"/>
    <property type="evidence" value="ECO:0007669"/>
    <property type="project" value="TreeGrafter"/>
</dbReference>
<dbReference type="InterPro" id="IPR023581">
    <property type="entry name" value="PD_growth_factor_CS"/>
</dbReference>
<sequence length="431" mass="48804">MHLFGISVLLANSAILYANLASESSHEFSHDYYDYDQDQGDAPEPSEPDLEQQLRSVASVEELMRIVYPNYYRVLSCRSKRGARFPLREEHTATETRSRSELPAYAGAPFNPDTLKSIESEWKKTQCMPREVCLDVGKEFGAATNTFYKPPCVSVYRCGGCCNSEAHQCLNISTSYISKTLFEITVSSSTNNNLVTISFANHTVCNCLSKLDAYRQVHSIIRRSLPECLVANKTCPKNHSWSNRLCRCMAVQRDTPPPPQIQHSDSFEVDVCGSDKELDEETCQCVCRRQLRASGACGLHRYLDKNTCQCVCKTLPSSCRPHQLFNKDTCQCVCKTLPSSCGPHQLFNKDTCQCSCARTCPKHQPLNRTKCACECNESPNRCFLKGKRFHQATCSCYGPPCDVRRNRRCASGFYFSEEVCRCVPTYWRRQD</sequence>
<feature type="signal peptide" evidence="21">
    <location>
        <begin position="1"/>
        <end position="18"/>
    </location>
</feature>
<feature type="domain" description="Platelet-derived growth factor (PDGF) family profile" evidence="22">
    <location>
        <begin position="113"/>
        <end position="212"/>
    </location>
</feature>
<evidence type="ECO:0000256" key="8">
    <source>
        <dbReference type="ARBA" id="ARBA00022737"/>
    </source>
</evidence>
<keyword evidence="8" id="KW-0677">Repeat</keyword>
<evidence type="ECO:0000313" key="24">
    <source>
        <dbReference type="Proteomes" id="UP000694402"/>
    </source>
</evidence>
<evidence type="ECO:0000256" key="13">
    <source>
        <dbReference type="ARBA" id="ARBA00023246"/>
    </source>
</evidence>
<dbReference type="GO" id="GO:0001666">
    <property type="term" value="P:response to hypoxia"/>
    <property type="evidence" value="ECO:0007669"/>
    <property type="project" value="TreeGrafter"/>
</dbReference>
<dbReference type="Pfam" id="PF00341">
    <property type="entry name" value="PDGF"/>
    <property type="match status" value="1"/>
</dbReference>
<dbReference type="PROSITE" id="PS50278">
    <property type="entry name" value="PDGF_2"/>
    <property type="match status" value="1"/>
</dbReference>
<evidence type="ECO:0000256" key="1">
    <source>
        <dbReference type="ARBA" id="ARBA00004613"/>
    </source>
</evidence>
<dbReference type="PANTHER" id="PTHR12025:SF3">
    <property type="entry name" value="VASCULAR ENDOTHELIAL GROWTH FACTOR C"/>
    <property type="match status" value="1"/>
</dbReference>
<dbReference type="InterPro" id="IPR004153">
    <property type="entry name" value="CXCXC_repeat"/>
</dbReference>
<evidence type="ECO:0000256" key="18">
    <source>
        <dbReference type="ARBA" id="ARBA00082345"/>
    </source>
</evidence>
<keyword evidence="11" id="KW-1015">Disulfide bond</keyword>
<keyword evidence="5" id="KW-0037">Angiogenesis</keyword>
<keyword evidence="6" id="KW-0165">Cleavage on pair of basic residues</keyword>
<dbReference type="GO" id="GO:0001938">
    <property type="term" value="P:positive regulation of endothelial cell proliferation"/>
    <property type="evidence" value="ECO:0007669"/>
    <property type="project" value="TreeGrafter"/>
</dbReference>
<evidence type="ECO:0000256" key="6">
    <source>
        <dbReference type="ARBA" id="ARBA00022685"/>
    </source>
</evidence>
<evidence type="ECO:0000256" key="7">
    <source>
        <dbReference type="ARBA" id="ARBA00022729"/>
    </source>
</evidence>
<dbReference type="FunFam" id="2.10.90.10:FF:000025">
    <property type="entry name" value="vascular endothelial growth factor C"/>
    <property type="match status" value="1"/>
</dbReference>
<comment type="function">
    <text evidence="14">Growth factor active in angiogenesis, and endothelial cell growth, stimulating their proliferation and migration and also has effects on the permeability of blood vessels. May function in angiogenesis of the venous and lymphatic vascular systems during embryogenesis, and also in the maintenance of differentiated lymphatic endothelium in adults. Binds and activates KDR/VEGFR2 and FLT4/VEGFR3 receptors.</text>
</comment>
<dbReference type="InterPro" id="IPR000072">
    <property type="entry name" value="PDGF/VEGF_dom"/>
</dbReference>
<protein>
    <recommendedName>
        <fullName evidence="16">Vascular endothelial growth factor C</fullName>
    </recommendedName>
    <alternativeName>
        <fullName evidence="17">Flt4 ligand</fullName>
    </alternativeName>
    <alternativeName>
        <fullName evidence="18">Vascular endothelial growth factor-related protein</fullName>
    </alternativeName>
</protein>
<feature type="region of interest" description="Disordered" evidence="20">
    <location>
        <begin position="88"/>
        <end position="108"/>
    </location>
</feature>
<evidence type="ECO:0000256" key="3">
    <source>
        <dbReference type="ARBA" id="ARBA00022473"/>
    </source>
</evidence>
<dbReference type="GO" id="GO:0045766">
    <property type="term" value="P:positive regulation of angiogenesis"/>
    <property type="evidence" value="ECO:0007669"/>
    <property type="project" value="TreeGrafter"/>
</dbReference>
<evidence type="ECO:0000256" key="16">
    <source>
        <dbReference type="ARBA" id="ARBA00070957"/>
    </source>
</evidence>
<evidence type="ECO:0000256" key="5">
    <source>
        <dbReference type="ARBA" id="ARBA00022657"/>
    </source>
</evidence>
<keyword evidence="24" id="KW-1185">Reference proteome</keyword>
<reference evidence="23" key="1">
    <citation type="submission" date="2025-08" db="UniProtKB">
        <authorList>
            <consortium name="Ensembl"/>
        </authorList>
    </citation>
    <scope>IDENTIFICATION</scope>
</reference>
<dbReference type="PROSITE" id="PS00249">
    <property type="entry name" value="PDGF_1"/>
    <property type="match status" value="1"/>
</dbReference>
<organism evidence="23 24">
    <name type="scientific">Oncorhynchus tshawytscha</name>
    <name type="common">Chinook salmon</name>
    <name type="synonym">Salmo tshawytscha</name>
    <dbReference type="NCBI Taxonomy" id="74940"/>
    <lineage>
        <taxon>Eukaryota</taxon>
        <taxon>Metazoa</taxon>
        <taxon>Chordata</taxon>
        <taxon>Craniata</taxon>
        <taxon>Vertebrata</taxon>
        <taxon>Euteleostomi</taxon>
        <taxon>Actinopterygii</taxon>
        <taxon>Neopterygii</taxon>
        <taxon>Teleostei</taxon>
        <taxon>Protacanthopterygii</taxon>
        <taxon>Salmoniformes</taxon>
        <taxon>Salmonidae</taxon>
        <taxon>Salmoninae</taxon>
        <taxon>Oncorhynchus</taxon>
    </lineage>
</organism>